<dbReference type="SUPFAM" id="SSF52540">
    <property type="entry name" value="P-loop containing nucleoside triphosphate hydrolases"/>
    <property type="match status" value="1"/>
</dbReference>
<dbReference type="PANTHER" id="PTHR43038:SF3">
    <property type="entry name" value="ABC TRANSPORTER G FAMILY MEMBER 20 ISOFORM X1"/>
    <property type="match status" value="1"/>
</dbReference>
<protein>
    <recommendedName>
        <fullName evidence="1">ABC transporter domain-containing protein</fullName>
    </recommendedName>
</protein>
<dbReference type="Proteomes" id="UP000214688">
    <property type="component" value="Chromosome"/>
</dbReference>
<gene>
    <name evidence="2" type="ORF">CIG75_16205</name>
</gene>
<dbReference type="Gene3D" id="3.40.50.300">
    <property type="entry name" value="P-loop containing nucleotide triphosphate hydrolases"/>
    <property type="match status" value="1"/>
</dbReference>
<organism evidence="2 3">
    <name type="scientific">Tumebacillus algifaecis</name>
    <dbReference type="NCBI Taxonomy" id="1214604"/>
    <lineage>
        <taxon>Bacteria</taxon>
        <taxon>Bacillati</taxon>
        <taxon>Bacillota</taxon>
        <taxon>Bacilli</taxon>
        <taxon>Bacillales</taxon>
        <taxon>Alicyclobacillaceae</taxon>
        <taxon>Tumebacillus</taxon>
    </lineage>
</organism>
<evidence type="ECO:0000313" key="3">
    <source>
        <dbReference type="Proteomes" id="UP000214688"/>
    </source>
</evidence>
<dbReference type="KEGG" id="tab:CIG75_16205"/>
<accession>A0A223D3Y9</accession>
<sequence length="259" mass="28759">MKREGSTMKIQVDGLQFGTGYNGVLGPRGVGKTRLLKKMAQVEEGTNGQTCYVSRAMDSFHELTIKEYLCYMAGTKAIPREDVTRKVNDSIELMYLNRWADRTIGELSTLMKSKALVAKALLSDSQVLLLDEVLAELSEQERMMIGYALGEAAKERVVVVASNLGDSLEGLLDTLCLLHPEKEAAHVSANTAYSWVEGKVWEYVAPKLPQAAEGRIVTAVKMLEDGVYVREIADFVPYEEVSQVTPTLTDAYLWWAGQR</sequence>
<proteinExistence type="predicted"/>
<name>A0A223D3Y9_9BACL</name>
<dbReference type="GO" id="GO:0005524">
    <property type="term" value="F:ATP binding"/>
    <property type="evidence" value="ECO:0007669"/>
    <property type="project" value="InterPro"/>
</dbReference>
<keyword evidence="3" id="KW-1185">Reference proteome</keyword>
<dbReference type="GO" id="GO:0016887">
    <property type="term" value="F:ATP hydrolysis activity"/>
    <property type="evidence" value="ECO:0007669"/>
    <property type="project" value="InterPro"/>
</dbReference>
<feature type="domain" description="ABC transporter" evidence="1">
    <location>
        <begin position="23"/>
        <end position="133"/>
    </location>
</feature>
<dbReference type="Pfam" id="PF00005">
    <property type="entry name" value="ABC_tran"/>
    <property type="match status" value="1"/>
</dbReference>
<dbReference type="InterPro" id="IPR027417">
    <property type="entry name" value="P-loop_NTPase"/>
</dbReference>
<dbReference type="PANTHER" id="PTHR43038">
    <property type="entry name" value="ATP-BINDING CASSETTE, SUB-FAMILY H, MEMBER 1"/>
    <property type="match status" value="1"/>
</dbReference>
<evidence type="ECO:0000259" key="1">
    <source>
        <dbReference type="Pfam" id="PF00005"/>
    </source>
</evidence>
<reference evidence="2 3" key="1">
    <citation type="journal article" date="2015" name="Int. J. Syst. Evol. Microbiol.">
        <title>Tumebacillus algifaecis sp. nov., isolated from decomposing algal scum.</title>
        <authorList>
            <person name="Wu Y.F."/>
            <person name="Zhang B."/>
            <person name="Xing P."/>
            <person name="Wu Q.L."/>
            <person name="Liu S.J."/>
        </authorList>
    </citation>
    <scope>NUCLEOTIDE SEQUENCE [LARGE SCALE GENOMIC DNA]</scope>
    <source>
        <strain evidence="2 3">THMBR28</strain>
    </source>
</reference>
<dbReference type="InterPro" id="IPR003439">
    <property type="entry name" value="ABC_transporter-like_ATP-bd"/>
</dbReference>
<dbReference type="AlphaFoldDB" id="A0A223D3Y9"/>
<evidence type="ECO:0000313" key="2">
    <source>
        <dbReference type="EMBL" id="ASS76338.1"/>
    </source>
</evidence>
<dbReference type="EMBL" id="CP022657">
    <property type="protein sequence ID" value="ASS76338.1"/>
    <property type="molecule type" value="Genomic_DNA"/>
</dbReference>